<evidence type="ECO:0000256" key="1">
    <source>
        <dbReference type="SAM" id="SignalP"/>
    </source>
</evidence>
<protein>
    <recommendedName>
        <fullName evidence="4">Lipoprotein</fullName>
    </recommendedName>
</protein>
<accession>A0AAQ0IS78</accession>
<dbReference type="EMBL" id="CP071706">
    <property type="protein sequence ID" value="QWE81293.1"/>
    <property type="molecule type" value="Genomic_DNA"/>
</dbReference>
<feature type="chain" id="PRO_5042946695" description="Lipoprotein" evidence="1">
    <location>
        <begin position="20"/>
        <end position="137"/>
    </location>
</feature>
<sequence length="137" mass="14692">MIKKIILLAMMATTIASCASVGEDKYSEKYIRSHVIENKTTKSEIQSIYGTPDEQFAGSNTGSSWVYRKRDGYKSLDSLSSFIPGAGSVLSSAGIAQNNAEAITSISNKASGNAELSGNVLSFSFDAKNVVISWELH</sequence>
<dbReference type="KEGG" id="pdw:BV82_13565"/>
<reference evidence="2 3" key="1">
    <citation type="journal article" date="2014" name="Genome Announc.">
        <title>Genome Sequence of Pseudomonas sp. Strain P482, a Tomato Rhizosphere Isolate with Broad-Spectrum Antimicrobial Activity.</title>
        <authorList>
            <person name="Krzyzanowska D.M."/>
            <person name="Ossowicki A."/>
            <person name="Jafra S."/>
        </authorList>
    </citation>
    <scope>NUCLEOTIDE SEQUENCE [LARGE SCALE GENOMIC DNA]</scope>
    <source>
        <strain evidence="2 3">P482</strain>
    </source>
</reference>
<evidence type="ECO:0008006" key="4">
    <source>
        <dbReference type="Google" id="ProtNLM"/>
    </source>
</evidence>
<dbReference type="PROSITE" id="PS51257">
    <property type="entry name" value="PROKAR_LIPOPROTEIN"/>
    <property type="match status" value="1"/>
</dbReference>
<feature type="signal peptide" evidence="1">
    <location>
        <begin position="1"/>
        <end position="19"/>
    </location>
</feature>
<proteinExistence type="predicted"/>
<keyword evidence="3" id="KW-1185">Reference proteome</keyword>
<dbReference type="AlphaFoldDB" id="A0AAQ0IS78"/>
<reference evidence="2 3" key="2">
    <citation type="journal article" date="2016" name="Front. Microbiol.">
        <title>When Genome-Based Approach Meets the 'Old but Good': Revealing Genes Involved in the Antibacterial Activity of Pseudomonas sp. P482 against Soft Rot Pathogens.</title>
        <authorList>
            <person name="Krzyzanowska D.M."/>
            <person name="Ossowicki A."/>
            <person name="Rajewska M."/>
            <person name="Maciag T."/>
            <person name="Jablonska M."/>
            <person name="Obuchowski M."/>
            <person name="Heeb S."/>
            <person name="Jafra S."/>
        </authorList>
    </citation>
    <scope>NUCLEOTIDE SEQUENCE [LARGE SCALE GENOMIC DNA]</scope>
    <source>
        <strain evidence="2 3">P482</strain>
    </source>
</reference>
<organism evidence="2 3">
    <name type="scientific">Pseudomonas donghuensis</name>
    <dbReference type="NCBI Taxonomy" id="1163398"/>
    <lineage>
        <taxon>Bacteria</taxon>
        <taxon>Pseudomonadati</taxon>
        <taxon>Pseudomonadota</taxon>
        <taxon>Gammaproteobacteria</taxon>
        <taxon>Pseudomonadales</taxon>
        <taxon>Pseudomonadaceae</taxon>
        <taxon>Pseudomonas</taxon>
    </lineage>
</organism>
<keyword evidence="1" id="KW-0732">Signal</keyword>
<dbReference type="Proteomes" id="UP000027121">
    <property type="component" value="Chromosome"/>
</dbReference>
<dbReference type="RefSeq" id="WP_145997598.1">
    <property type="nucleotide sequence ID" value="NZ_CP071706.1"/>
</dbReference>
<gene>
    <name evidence="2" type="ORF">BV82_13565</name>
</gene>
<evidence type="ECO:0000313" key="2">
    <source>
        <dbReference type="EMBL" id="QWE81293.1"/>
    </source>
</evidence>
<dbReference type="GeneID" id="98283316"/>
<evidence type="ECO:0000313" key="3">
    <source>
        <dbReference type="Proteomes" id="UP000027121"/>
    </source>
</evidence>
<name>A0AAQ0IS78_9PSED</name>